<sequence>MKRKKWGITFAALTILSAGCADGAGENEEETDNSDVETTLTFWNRLPELESQFSSFIEDFEEKHPEIAVEMENLGASGNQQFQTAINNDELPDIFVRANVMPVRQLKEQGQIKNLNEVFTDEVRGQFRDEVWQENFTVLGEDVYQLPLYSGKSSVMMYYNKDVLGKFGISEDEVPETWEELKQVSMQINEESNGSIYGLTLGAEASWLSDLFMKQMGTSINPEMHTSIEVAKNVNYKDGEVNLATDANIEIMNYLKDLQESNALDPESVENDELTAISNFAAGRAAFFFGGNWDGSILVNEETGPGFENWGVAPMPTKNGHPYYADSLTKEGLMVSEYTENWEEVQTFLHYFIEHGYTDVVAGSGAHQTALNVEVSEEDAPFPQYNDITSILDETSIQVPDPYLRNNDTIGAIQDYQGGLSYSVGAMLRGYLQGEINDPKAELMKAEEEAVDSFESAIEGNENVSREDFIYENWTPFEPYTRDDMEELE</sequence>
<protein>
    <submittedName>
        <fullName evidence="7">ABC-type glycerol-3-phosphate transport system, substrate-binding protein</fullName>
    </submittedName>
</protein>
<evidence type="ECO:0000256" key="5">
    <source>
        <dbReference type="ARBA" id="ARBA00023288"/>
    </source>
</evidence>
<keyword evidence="3" id="KW-0472">Membrane</keyword>
<dbReference type="PANTHER" id="PTHR43649:SF33">
    <property type="entry name" value="POLYGALACTURONAN_RHAMNOGALACTURONAN-BINDING PROTEIN YTCQ"/>
    <property type="match status" value="1"/>
</dbReference>
<dbReference type="OrthoDB" id="9795467at2"/>
<reference evidence="8" key="1">
    <citation type="submission" date="2016-10" db="EMBL/GenBank/DDBJ databases">
        <authorList>
            <person name="Varghese N."/>
            <person name="Submissions S."/>
        </authorList>
    </citation>
    <scope>NUCLEOTIDE SEQUENCE [LARGE SCALE GENOMIC DNA]</scope>
    <source>
        <strain evidence="8">S7</strain>
    </source>
</reference>
<keyword evidence="5" id="KW-0449">Lipoprotein</keyword>
<feature type="chain" id="PRO_5011533287" evidence="6">
    <location>
        <begin position="24"/>
        <end position="489"/>
    </location>
</feature>
<dbReference type="Pfam" id="PF01547">
    <property type="entry name" value="SBP_bac_1"/>
    <property type="match status" value="1"/>
</dbReference>
<dbReference type="RefSeq" id="WP_093339806.1">
    <property type="nucleotide sequence ID" value="NZ_FOXD01000038.1"/>
</dbReference>
<evidence type="ECO:0000256" key="1">
    <source>
        <dbReference type="ARBA" id="ARBA00022475"/>
    </source>
</evidence>
<name>A0A1I5Y996_9BACI</name>
<evidence type="ECO:0000313" key="7">
    <source>
        <dbReference type="EMBL" id="SFQ40812.1"/>
    </source>
</evidence>
<dbReference type="InterPro" id="IPR006059">
    <property type="entry name" value="SBP"/>
</dbReference>
<dbReference type="Proteomes" id="UP000198892">
    <property type="component" value="Unassembled WGS sequence"/>
</dbReference>
<evidence type="ECO:0000256" key="2">
    <source>
        <dbReference type="ARBA" id="ARBA00022729"/>
    </source>
</evidence>
<evidence type="ECO:0000256" key="4">
    <source>
        <dbReference type="ARBA" id="ARBA00023139"/>
    </source>
</evidence>
<dbReference type="Gene3D" id="3.40.190.10">
    <property type="entry name" value="Periplasmic binding protein-like II"/>
    <property type="match status" value="1"/>
</dbReference>
<proteinExistence type="predicted"/>
<keyword evidence="1" id="KW-1003">Cell membrane</keyword>
<keyword evidence="4" id="KW-0564">Palmitate</keyword>
<evidence type="ECO:0000256" key="6">
    <source>
        <dbReference type="SAM" id="SignalP"/>
    </source>
</evidence>
<dbReference type="PANTHER" id="PTHR43649">
    <property type="entry name" value="ARABINOSE-BINDING PROTEIN-RELATED"/>
    <property type="match status" value="1"/>
</dbReference>
<evidence type="ECO:0000256" key="3">
    <source>
        <dbReference type="ARBA" id="ARBA00023136"/>
    </source>
</evidence>
<dbReference type="STRING" id="1884432.SAMN05518683_1388"/>
<dbReference type="PROSITE" id="PS51257">
    <property type="entry name" value="PROKAR_LIPOPROTEIN"/>
    <property type="match status" value="1"/>
</dbReference>
<dbReference type="InterPro" id="IPR050490">
    <property type="entry name" value="Bact_solute-bd_prot1"/>
</dbReference>
<keyword evidence="8" id="KW-1185">Reference proteome</keyword>
<dbReference type="EMBL" id="FOXD01000038">
    <property type="protein sequence ID" value="SFQ40812.1"/>
    <property type="molecule type" value="Genomic_DNA"/>
</dbReference>
<dbReference type="SUPFAM" id="SSF53850">
    <property type="entry name" value="Periplasmic binding protein-like II"/>
    <property type="match status" value="1"/>
</dbReference>
<feature type="signal peptide" evidence="6">
    <location>
        <begin position="1"/>
        <end position="23"/>
    </location>
</feature>
<keyword evidence="2 6" id="KW-0732">Signal</keyword>
<organism evidence="7 8">
    <name type="scientific">Salibacterium halotolerans</name>
    <dbReference type="NCBI Taxonomy" id="1884432"/>
    <lineage>
        <taxon>Bacteria</taxon>
        <taxon>Bacillati</taxon>
        <taxon>Bacillota</taxon>
        <taxon>Bacilli</taxon>
        <taxon>Bacillales</taxon>
        <taxon>Bacillaceae</taxon>
    </lineage>
</organism>
<evidence type="ECO:0000313" key="8">
    <source>
        <dbReference type="Proteomes" id="UP000198892"/>
    </source>
</evidence>
<gene>
    <name evidence="7" type="ORF">SAMN05518683_1388</name>
</gene>
<dbReference type="AlphaFoldDB" id="A0A1I5Y996"/>
<accession>A0A1I5Y996</accession>